<keyword evidence="3" id="KW-1185">Reference proteome</keyword>
<evidence type="ECO:0000259" key="1">
    <source>
        <dbReference type="SMART" id="SM00743"/>
    </source>
</evidence>
<dbReference type="SMART" id="SM00743">
    <property type="entry name" value="Agenet"/>
    <property type="match status" value="2"/>
</dbReference>
<feature type="non-terminal residue" evidence="2">
    <location>
        <position position="142"/>
    </location>
</feature>
<gene>
    <name evidence="2" type="ORF">MIMGU_mgv1a018116mg</name>
</gene>
<reference evidence="2 3" key="1">
    <citation type="journal article" date="2013" name="Proc. Natl. Acad. Sci. U.S.A.">
        <title>Fine-scale variation in meiotic recombination in Mimulus inferred from population shotgun sequencing.</title>
        <authorList>
            <person name="Hellsten U."/>
            <person name="Wright K.M."/>
            <person name="Jenkins J."/>
            <person name="Shu S."/>
            <person name="Yuan Y."/>
            <person name="Wessler S.R."/>
            <person name="Schmutz J."/>
            <person name="Willis J.H."/>
            <person name="Rokhsar D.S."/>
        </authorList>
    </citation>
    <scope>NUCLEOTIDE SEQUENCE [LARGE SCALE GENOMIC DNA]</scope>
    <source>
        <strain evidence="3">cv. DUN x IM62</strain>
    </source>
</reference>
<dbReference type="PANTHER" id="PTHR31917:SF148">
    <property type="entry name" value="DUF724 DOMAIN-CONTAINING PROTEIN 2"/>
    <property type="match status" value="1"/>
</dbReference>
<dbReference type="STRING" id="4155.A0A022QSV0"/>
<dbReference type="Proteomes" id="UP000030748">
    <property type="component" value="Unassembled WGS sequence"/>
</dbReference>
<dbReference type="eggNOG" id="ENOG502S5TM">
    <property type="taxonomic scope" value="Eukaryota"/>
</dbReference>
<dbReference type="InterPro" id="IPR008395">
    <property type="entry name" value="Agenet-like_dom"/>
</dbReference>
<organism evidence="2 3">
    <name type="scientific">Erythranthe guttata</name>
    <name type="common">Yellow monkey flower</name>
    <name type="synonym">Mimulus guttatus</name>
    <dbReference type="NCBI Taxonomy" id="4155"/>
    <lineage>
        <taxon>Eukaryota</taxon>
        <taxon>Viridiplantae</taxon>
        <taxon>Streptophyta</taxon>
        <taxon>Embryophyta</taxon>
        <taxon>Tracheophyta</taxon>
        <taxon>Spermatophyta</taxon>
        <taxon>Magnoliopsida</taxon>
        <taxon>eudicotyledons</taxon>
        <taxon>Gunneridae</taxon>
        <taxon>Pentapetalae</taxon>
        <taxon>asterids</taxon>
        <taxon>lamiids</taxon>
        <taxon>Lamiales</taxon>
        <taxon>Phrymaceae</taxon>
        <taxon>Erythranthe</taxon>
    </lineage>
</organism>
<feature type="domain" description="Agenet" evidence="1">
    <location>
        <begin position="83"/>
        <end position="139"/>
    </location>
</feature>
<dbReference type="AlphaFoldDB" id="A0A022QSV0"/>
<protein>
    <recommendedName>
        <fullName evidence="1">Agenet domain-containing protein</fullName>
    </recommendedName>
</protein>
<dbReference type="EMBL" id="KI631205">
    <property type="protein sequence ID" value="EYU29540.1"/>
    <property type="molecule type" value="Genomic_DNA"/>
</dbReference>
<dbReference type="CDD" id="cd20405">
    <property type="entry name" value="Tudor_Agenet_AtDUF_rpt1_3"/>
    <property type="match status" value="1"/>
</dbReference>
<proteinExistence type="predicted"/>
<evidence type="ECO:0000313" key="2">
    <source>
        <dbReference type="EMBL" id="EYU29540.1"/>
    </source>
</evidence>
<name>A0A022QSV0_ERYGU</name>
<evidence type="ECO:0000313" key="3">
    <source>
        <dbReference type="Proteomes" id="UP000030748"/>
    </source>
</evidence>
<dbReference type="InterPro" id="IPR014002">
    <property type="entry name" value="Agenet_dom_plant"/>
</dbReference>
<dbReference type="CDD" id="cd20406">
    <property type="entry name" value="Tudor_Agenet_AtDUF_rpt2_4"/>
    <property type="match status" value="1"/>
</dbReference>
<feature type="domain" description="Agenet" evidence="1">
    <location>
        <begin position="10"/>
        <end position="81"/>
    </location>
</feature>
<accession>A0A022QSV0</accession>
<dbReference type="Pfam" id="PF05641">
    <property type="entry name" value="Agenet"/>
    <property type="match status" value="1"/>
</dbReference>
<dbReference type="PANTHER" id="PTHR31917">
    <property type="entry name" value="AGENET DOMAIN-CONTAINING PROTEIN-RELATED"/>
    <property type="match status" value="1"/>
</dbReference>
<sequence length="142" mass="16138">MRTLHSSAMQGFRCGDIVEIASTEEGFVGSYYEAMVLAPQLRANRGYIVQYRTLIADDLSGLPLKEVAPLAEIRPRPPKIAAAEFRLHDVVDAFDNDGWWVGRITGRNSDGDYFVYFDTTGDEIAYPLNRIRVHRDWVNGKW</sequence>